<dbReference type="AlphaFoldDB" id="A0A6B0UNH1"/>
<keyword evidence="2" id="KW-0732">Signal</keyword>
<name>A0A6B0UNH1_IXORI</name>
<feature type="region of interest" description="Disordered" evidence="1">
    <location>
        <begin position="39"/>
        <end position="74"/>
    </location>
</feature>
<sequence length="122" mass="12112">MQIRCQDLLLFWGSLFRRGAAGGAAGAIADSLDGAATAVLSPSSPDDSSITTGSRGRTTSTTMQSDSSDSLSTTCTTGLRCSPLGPGWPGSVADSAPPSASANCRRNGAAGDRRCTAAAIGS</sequence>
<evidence type="ECO:0000313" key="3">
    <source>
        <dbReference type="EMBL" id="MXU91359.1"/>
    </source>
</evidence>
<organism evidence="3">
    <name type="scientific">Ixodes ricinus</name>
    <name type="common">Common tick</name>
    <name type="synonym">Acarus ricinus</name>
    <dbReference type="NCBI Taxonomy" id="34613"/>
    <lineage>
        <taxon>Eukaryota</taxon>
        <taxon>Metazoa</taxon>
        <taxon>Ecdysozoa</taxon>
        <taxon>Arthropoda</taxon>
        <taxon>Chelicerata</taxon>
        <taxon>Arachnida</taxon>
        <taxon>Acari</taxon>
        <taxon>Parasitiformes</taxon>
        <taxon>Ixodida</taxon>
        <taxon>Ixodoidea</taxon>
        <taxon>Ixodidae</taxon>
        <taxon>Ixodinae</taxon>
        <taxon>Ixodes</taxon>
    </lineage>
</organism>
<feature type="chain" id="PRO_5025401728" evidence="2">
    <location>
        <begin position="22"/>
        <end position="122"/>
    </location>
</feature>
<feature type="region of interest" description="Disordered" evidence="1">
    <location>
        <begin position="86"/>
        <end position="108"/>
    </location>
</feature>
<reference evidence="3" key="1">
    <citation type="submission" date="2019-12" db="EMBL/GenBank/DDBJ databases">
        <title>An insight into the sialome of adult female Ixodes ricinus ticks feeding for 6 days.</title>
        <authorList>
            <person name="Perner J."/>
            <person name="Ribeiro J.M.C."/>
        </authorList>
    </citation>
    <scope>NUCLEOTIDE SEQUENCE</scope>
    <source>
        <strain evidence="3">Semi-engorged</strain>
        <tissue evidence="3">Salivary glands</tissue>
    </source>
</reference>
<feature type="compositionally biased region" description="Low complexity" evidence="1">
    <location>
        <begin position="89"/>
        <end position="102"/>
    </location>
</feature>
<evidence type="ECO:0000256" key="2">
    <source>
        <dbReference type="SAM" id="SignalP"/>
    </source>
</evidence>
<accession>A0A6B0UNH1</accession>
<feature type="signal peptide" evidence="2">
    <location>
        <begin position="1"/>
        <end position="21"/>
    </location>
</feature>
<dbReference type="EMBL" id="GIFC01009276">
    <property type="protein sequence ID" value="MXU91359.1"/>
    <property type="molecule type" value="Transcribed_RNA"/>
</dbReference>
<protein>
    <submittedName>
        <fullName evidence="3">Putative secreted protein</fullName>
    </submittedName>
</protein>
<proteinExistence type="predicted"/>
<evidence type="ECO:0000256" key="1">
    <source>
        <dbReference type="SAM" id="MobiDB-lite"/>
    </source>
</evidence>